<keyword evidence="3" id="KW-1185">Reference proteome</keyword>
<gene>
    <name evidence="2" type="ORF">GCM10010140_35050</name>
</gene>
<feature type="compositionally biased region" description="Low complexity" evidence="1">
    <location>
        <begin position="123"/>
        <end position="143"/>
    </location>
</feature>
<accession>A0ABQ2QZS9</accession>
<protein>
    <submittedName>
        <fullName evidence="2">Uncharacterized protein</fullName>
    </submittedName>
</protein>
<evidence type="ECO:0000256" key="1">
    <source>
        <dbReference type="SAM" id="MobiDB-lite"/>
    </source>
</evidence>
<dbReference type="Proteomes" id="UP000611554">
    <property type="component" value="Unassembled WGS sequence"/>
</dbReference>
<comment type="caution">
    <text evidence="2">The sequence shown here is derived from an EMBL/GenBank/DDBJ whole genome shotgun (WGS) entry which is preliminary data.</text>
</comment>
<dbReference type="EMBL" id="BMQJ01000008">
    <property type="protein sequence ID" value="GGQ02036.1"/>
    <property type="molecule type" value="Genomic_DNA"/>
</dbReference>
<organism evidence="2 3">
    <name type="scientific">Streptosporangium pseudovulgare</name>
    <dbReference type="NCBI Taxonomy" id="35765"/>
    <lineage>
        <taxon>Bacteria</taxon>
        <taxon>Bacillati</taxon>
        <taxon>Actinomycetota</taxon>
        <taxon>Actinomycetes</taxon>
        <taxon>Streptosporangiales</taxon>
        <taxon>Streptosporangiaceae</taxon>
        <taxon>Streptosporangium</taxon>
    </lineage>
</organism>
<feature type="region of interest" description="Disordered" evidence="1">
    <location>
        <begin position="1"/>
        <end position="198"/>
    </location>
</feature>
<evidence type="ECO:0000313" key="2">
    <source>
        <dbReference type="EMBL" id="GGQ02036.1"/>
    </source>
</evidence>
<feature type="compositionally biased region" description="Pro residues" evidence="1">
    <location>
        <begin position="180"/>
        <end position="195"/>
    </location>
</feature>
<sequence>MRVTTFGPVSDAEGTRIATQSDRVGMSRAETFPDAKKIPADPAPETGRVPVPRTTPGRHRGPLSRKEKEALAEADTGVIPILDLFEDTDDHPSAGDRPASGPRRARDPVPLPESRPDRSANAGAGPRSTPSTGSSAAPSAGLPVDPSAGPPADVRTAQASVAERVHAFLPESLGPDTWDSPPPSAGPAMPGPPRPWSLAGLSLWRAGVRRAWTRRNRYS</sequence>
<reference evidence="3" key="1">
    <citation type="journal article" date="2019" name="Int. J. Syst. Evol. Microbiol.">
        <title>The Global Catalogue of Microorganisms (GCM) 10K type strain sequencing project: providing services to taxonomists for standard genome sequencing and annotation.</title>
        <authorList>
            <consortium name="The Broad Institute Genomics Platform"/>
            <consortium name="The Broad Institute Genome Sequencing Center for Infectious Disease"/>
            <person name="Wu L."/>
            <person name="Ma J."/>
        </authorList>
    </citation>
    <scope>NUCLEOTIDE SEQUENCE [LARGE SCALE GENOMIC DNA]</scope>
    <source>
        <strain evidence="3">JCM 3115</strain>
    </source>
</reference>
<proteinExistence type="predicted"/>
<evidence type="ECO:0000313" key="3">
    <source>
        <dbReference type="Proteomes" id="UP000611554"/>
    </source>
</evidence>
<name>A0ABQ2QZS9_9ACTN</name>